<name>A0ABR2DIY6_9ROSI</name>
<proteinExistence type="predicted"/>
<sequence length="158" mass="17690">MTKGMSRQRQRVLPRQKSRLEFRSRQSVFCVTGLSLSPNNYLSCLPYQVSFSASAENFGRCLLLGRCLFCSILGLFIRSCFSTASFLKVLLPLCSAKCRNQLSMLRLYLCKGFNNLLEQDDKGDVSAETTGPAPAEVSAGIQISVERLLCYWLIPKSE</sequence>
<keyword evidence="2" id="KW-1185">Reference proteome</keyword>
<evidence type="ECO:0000313" key="2">
    <source>
        <dbReference type="Proteomes" id="UP001472677"/>
    </source>
</evidence>
<dbReference type="EMBL" id="JBBPBM010000025">
    <property type="protein sequence ID" value="KAK8540250.1"/>
    <property type="molecule type" value="Genomic_DNA"/>
</dbReference>
<protein>
    <submittedName>
        <fullName evidence="1">Uncharacterized protein</fullName>
    </submittedName>
</protein>
<comment type="caution">
    <text evidence="1">The sequence shown here is derived from an EMBL/GenBank/DDBJ whole genome shotgun (WGS) entry which is preliminary data.</text>
</comment>
<accession>A0ABR2DIY6</accession>
<reference evidence="1 2" key="1">
    <citation type="journal article" date="2024" name="G3 (Bethesda)">
        <title>Genome assembly of Hibiscus sabdariffa L. provides insights into metabolisms of medicinal natural products.</title>
        <authorList>
            <person name="Kim T."/>
        </authorList>
    </citation>
    <scope>NUCLEOTIDE SEQUENCE [LARGE SCALE GENOMIC DNA]</scope>
    <source>
        <strain evidence="1">TK-2024</strain>
        <tissue evidence="1">Old leaves</tissue>
    </source>
</reference>
<evidence type="ECO:0000313" key="1">
    <source>
        <dbReference type="EMBL" id="KAK8540250.1"/>
    </source>
</evidence>
<dbReference type="Proteomes" id="UP001472677">
    <property type="component" value="Unassembled WGS sequence"/>
</dbReference>
<organism evidence="1 2">
    <name type="scientific">Hibiscus sabdariffa</name>
    <name type="common">roselle</name>
    <dbReference type="NCBI Taxonomy" id="183260"/>
    <lineage>
        <taxon>Eukaryota</taxon>
        <taxon>Viridiplantae</taxon>
        <taxon>Streptophyta</taxon>
        <taxon>Embryophyta</taxon>
        <taxon>Tracheophyta</taxon>
        <taxon>Spermatophyta</taxon>
        <taxon>Magnoliopsida</taxon>
        <taxon>eudicotyledons</taxon>
        <taxon>Gunneridae</taxon>
        <taxon>Pentapetalae</taxon>
        <taxon>rosids</taxon>
        <taxon>malvids</taxon>
        <taxon>Malvales</taxon>
        <taxon>Malvaceae</taxon>
        <taxon>Malvoideae</taxon>
        <taxon>Hibiscus</taxon>
    </lineage>
</organism>
<gene>
    <name evidence="1" type="ORF">V6N12_046538</name>
</gene>